<evidence type="ECO:0008006" key="4">
    <source>
        <dbReference type="Google" id="ProtNLM"/>
    </source>
</evidence>
<evidence type="ECO:0000313" key="3">
    <source>
        <dbReference type="Proteomes" id="UP001152759"/>
    </source>
</evidence>
<dbReference type="EMBL" id="OU963871">
    <property type="protein sequence ID" value="CAH0383222.1"/>
    <property type="molecule type" value="Genomic_DNA"/>
</dbReference>
<dbReference type="AlphaFoldDB" id="A0A9P0A3J8"/>
<evidence type="ECO:0000313" key="2">
    <source>
        <dbReference type="EMBL" id="CAH0383222.1"/>
    </source>
</evidence>
<dbReference type="Proteomes" id="UP001152759">
    <property type="component" value="Chromosome 10"/>
</dbReference>
<sequence>MSRKPVGFYGKERTRSAKLTIHDEHFIEFITDTSTVENNDPVAPPPFPDPIPEDINDPVNASPSPNPDHDDSSSNSEVDSDSASDVSSIGSSLSEDDYFEPDNDEGDDEVLRVETAVREWAIAHNITNLATSDLLRRLRNSHPNCFASLHIDARTILHTPSEKVGLTPVPPGHYYNIGFKTHLSYVLSLLPITVTTLFMVFCFDGFSVAESNFSETWPILVCFPTFDILKNVVFPLGIYAGCEKPADLNGYLRAFFDELKELLEHGYTYKGRLITINPTLGICCDTPARNFITGTKHHGGFSCCAWCKVVGFTFKGRRVYLETTSPPRTDAEFRMRDDPEYRPPDKSTPLEEIGEIDFVKSLILDPMHLLFKGVMKTLVSTWLNGLLPHKFSVAQRTDFLNDVKNYKAHIPTFFKRKSEAIKMSKKKDKISIKWKAKEYRLFWFR</sequence>
<keyword evidence="3" id="KW-1185">Reference proteome</keyword>
<dbReference type="PANTHER" id="PTHR33053">
    <property type="entry name" value="PROTEIN, PUTATIVE-RELATED"/>
    <property type="match status" value="1"/>
</dbReference>
<reference evidence="2" key="1">
    <citation type="submission" date="2021-12" db="EMBL/GenBank/DDBJ databases">
        <authorList>
            <person name="King R."/>
        </authorList>
    </citation>
    <scope>NUCLEOTIDE SEQUENCE</scope>
</reference>
<feature type="region of interest" description="Disordered" evidence="1">
    <location>
        <begin position="30"/>
        <end position="106"/>
    </location>
</feature>
<feature type="compositionally biased region" description="Low complexity" evidence="1">
    <location>
        <begin position="73"/>
        <end position="93"/>
    </location>
</feature>
<feature type="compositionally biased region" description="Acidic residues" evidence="1">
    <location>
        <begin position="94"/>
        <end position="106"/>
    </location>
</feature>
<organism evidence="2 3">
    <name type="scientific">Bemisia tabaci</name>
    <name type="common">Sweetpotato whitefly</name>
    <name type="synonym">Aleurodes tabaci</name>
    <dbReference type="NCBI Taxonomy" id="7038"/>
    <lineage>
        <taxon>Eukaryota</taxon>
        <taxon>Metazoa</taxon>
        <taxon>Ecdysozoa</taxon>
        <taxon>Arthropoda</taxon>
        <taxon>Hexapoda</taxon>
        <taxon>Insecta</taxon>
        <taxon>Pterygota</taxon>
        <taxon>Neoptera</taxon>
        <taxon>Paraneoptera</taxon>
        <taxon>Hemiptera</taxon>
        <taxon>Sternorrhyncha</taxon>
        <taxon>Aleyrodoidea</taxon>
        <taxon>Aleyrodidae</taxon>
        <taxon>Aleyrodinae</taxon>
        <taxon>Bemisia</taxon>
    </lineage>
</organism>
<protein>
    <recommendedName>
        <fullName evidence="4">Transposase domain-containing protein</fullName>
    </recommendedName>
</protein>
<gene>
    <name evidence="2" type="ORF">BEMITA_LOCUS2685</name>
</gene>
<evidence type="ECO:0000256" key="1">
    <source>
        <dbReference type="SAM" id="MobiDB-lite"/>
    </source>
</evidence>
<proteinExistence type="predicted"/>
<name>A0A9P0A3J8_BEMTA</name>
<accession>A0A9P0A3J8</accession>